<feature type="transmembrane region" description="Helical" evidence="1">
    <location>
        <begin position="76"/>
        <end position="94"/>
    </location>
</feature>
<dbReference type="GO" id="GO:0000271">
    <property type="term" value="P:polysaccharide biosynthetic process"/>
    <property type="evidence" value="ECO:0007669"/>
    <property type="project" value="TreeGrafter"/>
</dbReference>
<evidence type="ECO:0000259" key="2">
    <source>
        <dbReference type="Pfam" id="PF01757"/>
    </source>
</evidence>
<organism evidence="3">
    <name type="scientific">Rheinheimera sp. BAL341</name>
    <dbReference type="NCBI Taxonomy" id="1708203"/>
    <lineage>
        <taxon>Bacteria</taxon>
        <taxon>Pseudomonadati</taxon>
        <taxon>Pseudomonadota</taxon>
        <taxon>Gammaproteobacteria</taxon>
        <taxon>Chromatiales</taxon>
        <taxon>Chromatiaceae</taxon>
        <taxon>Rheinheimera</taxon>
    </lineage>
</organism>
<keyword evidence="3" id="KW-0808">Transferase</keyword>
<keyword evidence="3" id="KW-0012">Acyltransferase</keyword>
<reference evidence="3" key="1">
    <citation type="submission" date="2019-04" db="EMBL/GenBank/DDBJ databases">
        <authorList>
            <person name="Brambilla D."/>
        </authorList>
    </citation>
    <scope>NUCLEOTIDE SEQUENCE</scope>
    <source>
        <strain evidence="3">BAL1</strain>
    </source>
</reference>
<dbReference type="GO" id="GO:0016020">
    <property type="term" value="C:membrane"/>
    <property type="evidence" value="ECO:0007669"/>
    <property type="project" value="TreeGrafter"/>
</dbReference>
<dbReference type="Pfam" id="PF01757">
    <property type="entry name" value="Acyl_transf_3"/>
    <property type="match status" value="1"/>
</dbReference>
<keyword evidence="1" id="KW-0472">Membrane</keyword>
<dbReference type="AlphaFoldDB" id="A0A486XX05"/>
<gene>
    <name evidence="3" type="ORF">BAL341_3529</name>
</gene>
<feature type="transmembrane region" description="Helical" evidence="1">
    <location>
        <begin position="302"/>
        <end position="321"/>
    </location>
</feature>
<feature type="transmembrane region" description="Helical" evidence="1">
    <location>
        <begin position="174"/>
        <end position="193"/>
    </location>
</feature>
<accession>A0A486XX05</accession>
<feature type="transmembrane region" description="Helical" evidence="1">
    <location>
        <begin position="333"/>
        <end position="353"/>
    </location>
</feature>
<dbReference type="PANTHER" id="PTHR23028">
    <property type="entry name" value="ACETYLTRANSFERASE"/>
    <property type="match status" value="1"/>
</dbReference>
<dbReference type="GO" id="GO:0016747">
    <property type="term" value="F:acyltransferase activity, transferring groups other than amino-acyl groups"/>
    <property type="evidence" value="ECO:0007669"/>
    <property type="project" value="InterPro"/>
</dbReference>
<dbReference type="InterPro" id="IPR050879">
    <property type="entry name" value="Acyltransferase_3"/>
</dbReference>
<sequence length="375" mass="43097">MIIKSFEGLRGTCALIVALAHFGVVICQTHFFTRPALAVEVFFLISGFVLAKAYSEKVMGGNFSFKHYFLRRLFRLYPLHLFCLLALLALYAFATVHSNYYESGIWSIDNFPIIDDHRNYKDGYYYTFLINLFFLQGTGLNISDATWVYPSWSVGAEFFVCLLLFPLYKYMSTISRLIVVACLFIGSYFILIINVNNLGGHSSNLYGFLSLGLLRVTGGFFLGVVLFEIKKVLSIETNNLIFQLMDILLVVMLISFIGFLKFPYIDYYAILLITPLVFIFSYENSFFANVFSNKLMCWLGELSYSIYLNHVFVIGCFQYLSIKDYLVQSFGNFVGLLLCTVAYIISLITMSFYTHKYIEKPLRTSLYRTLDSKSK</sequence>
<feature type="transmembrane region" description="Helical" evidence="1">
    <location>
        <begin position="205"/>
        <end position="227"/>
    </location>
</feature>
<dbReference type="InterPro" id="IPR002656">
    <property type="entry name" value="Acyl_transf_3_dom"/>
</dbReference>
<feature type="transmembrane region" description="Helical" evidence="1">
    <location>
        <begin position="239"/>
        <end position="259"/>
    </location>
</feature>
<feature type="domain" description="Acyltransferase 3" evidence="2">
    <location>
        <begin position="4"/>
        <end position="344"/>
    </location>
</feature>
<feature type="transmembrane region" description="Helical" evidence="1">
    <location>
        <begin position="147"/>
        <end position="167"/>
    </location>
</feature>
<keyword evidence="1" id="KW-0812">Transmembrane</keyword>
<feature type="transmembrane region" description="Helical" evidence="1">
    <location>
        <begin position="265"/>
        <end position="282"/>
    </location>
</feature>
<keyword evidence="1" id="KW-1133">Transmembrane helix</keyword>
<dbReference type="EMBL" id="CAAJGR010000034">
    <property type="protein sequence ID" value="VHO06514.1"/>
    <property type="molecule type" value="Genomic_DNA"/>
</dbReference>
<evidence type="ECO:0000313" key="3">
    <source>
        <dbReference type="EMBL" id="VHO06514.1"/>
    </source>
</evidence>
<proteinExistence type="predicted"/>
<protein>
    <submittedName>
        <fullName evidence="3">Acyltransferase</fullName>
    </submittedName>
</protein>
<evidence type="ECO:0000256" key="1">
    <source>
        <dbReference type="SAM" id="Phobius"/>
    </source>
</evidence>
<dbReference type="PANTHER" id="PTHR23028:SF53">
    <property type="entry name" value="ACYL_TRANSF_3 DOMAIN-CONTAINING PROTEIN"/>
    <property type="match status" value="1"/>
</dbReference>
<feature type="transmembrane region" description="Helical" evidence="1">
    <location>
        <begin position="37"/>
        <end position="55"/>
    </location>
</feature>
<feature type="transmembrane region" description="Helical" evidence="1">
    <location>
        <begin position="12"/>
        <end position="31"/>
    </location>
</feature>
<name>A0A486XX05_9GAMM</name>